<dbReference type="Proteomes" id="UP000654075">
    <property type="component" value="Unassembled WGS sequence"/>
</dbReference>
<dbReference type="PANTHER" id="PTHR16469:SF27">
    <property type="entry name" value="UBIQUITIN-ASSOCIATED AND SH3 DOMAIN-CONTAINING BA-RELATED"/>
    <property type="match status" value="1"/>
</dbReference>
<dbReference type="EMBL" id="CAJNNV010003945">
    <property type="protein sequence ID" value="CAE8589884.1"/>
    <property type="molecule type" value="Genomic_DNA"/>
</dbReference>
<dbReference type="InterPro" id="IPR013078">
    <property type="entry name" value="His_Pase_superF_clade-1"/>
</dbReference>
<dbReference type="InterPro" id="IPR051710">
    <property type="entry name" value="Phosphatase_SH3-domain"/>
</dbReference>
<comment type="caution">
    <text evidence="2">The sequence shown here is derived from an EMBL/GenBank/DDBJ whole genome shotgun (WGS) entry which is preliminary data.</text>
</comment>
<protein>
    <recommendedName>
        <fullName evidence="5">Phosphoglycerate mutase</fullName>
    </recommendedName>
</protein>
<dbReference type="AlphaFoldDB" id="A0A813DRQ6"/>
<dbReference type="Pfam" id="PF00300">
    <property type="entry name" value="His_Phos_1"/>
    <property type="match status" value="1"/>
</dbReference>
<reference evidence="2" key="1">
    <citation type="submission" date="2021-02" db="EMBL/GenBank/DDBJ databases">
        <authorList>
            <person name="Dougan E. K."/>
            <person name="Rhodes N."/>
            <person name="Thang M."/>
            <person name="Chan C."/>
        </authorList>
    </citation>
    <scope>NUCLEOTIDE SEQUENCE</scope>
</reference>
<keyword evidence="4" id="KW-1185">Reference proteome</keyword>
<sequence>MFAEAAKSVAESKTAVLARLWVVRHGERVDETPEGKQWSFDFPDQWHDPPLTAMGHQQALRAAEELAQELRSGSLKLEAVHCSPLRRAMQTAEPLSNLLGLPLQVVASAGGCTAALQKYGLAELRCEGQPSQNNSNNNKLLFNPSTVTRSRAIAGRAQLHELAGPAGSLLPGRAWPPPGPDGLWASASATTTSASSSKVGTKSGFQDLPLLNQEQRQELCPNATWLEDFDSPLEPAVEACMRLCQATMNKHELRVPAESLGTEAPIVLVVAHRELMWDLYEGIHPKGRMSTPGYASVLKLRLESSPEGGPRWLVDALPKTKT</sequence>
<organism evidence="2 4">
    <name type="scientific">Polarella glacialis</name>
    <name type="common">Dinoflagellate</name>
    <dbReference type="NCBI Taxonomy" id="89957"/>
    <lineage>
        <taxon>Eukaryota</taxon>
        <taxon>Sar</taxon>
        <taxon>Alveolata</taxon>
        <taxon>Dinophyceae</taxon>
        <taxon>Suessiales</taxon>
        <taxon>Suessiaceae</taxon>
        <taxon>Polarella</taxon>
    </lineage>
</organism>
<dbReference type="EMBL" id="CAJNNV010031263">
    <property type="protein sequence ID" value="CAE8635240.1"/>
    <property type="molecule type" value="Genomic_DNA"/>
</dbReference>
<dbReference type="SMART" id="SM00855">
    <property type="entry name" value="PGAM"/>
    <property type="match status" value="1"/>
</dbReference>
<evidence type="ECO:0008006" key="5">
    <source>
        <dbReference type="Google" id="ProtNLM"/>
    </source>
</evidence>
<accession>A0A813DRQ6</accession>
<feature type="compositionally biased region" description="Low complexity" evidence="1">
    <location>
        <begin position="185"/>
        <end position="197"/>
    </location>
</feature>
<dbReference type="SUPFAM" id="SSF53254">
    <property type="entry name" value="Phosphoglycerate mutase-like"/>
    <property type="match status" value="1"/>
</dbReference>
<evidence type="ECO:0000256" key="1">
    <source>
        <dbReference type="SAM" id="MobiDB-lite"/>
    </source>
</evidence>
<feature type="region of interest" description="Disordered" evidence="1">
    <location>
        <begin position="168"/>
        <end position="201"/>
    </location>
</feature>
<evidence type="ECO:0000313" key="2">
    <source>
        <dbReference type="EMBL" id="CAE8589884.1"/>
    </source>
</evidence>
<evidence type="ECO:0000313" key="4">
    <source>
        <dbReference type="Proteomes" id="UP000654075"/>
    </source>
</evidence>
<dbReference type="OrthoDB" id="414418at2759"/>
<gene>
    <name evidence="3" type="ORF">PGLA1383_LOCUS50841</name>
    <name evidence="2" type="ORF">PGLA1383_LOCUS8614</name>
</gene>
<evidence type="ECO:0000313" key="3">
    <source>
        <dbReference type="EMBL" id="CAE8635240.1"/>
    </source>
</evidence>
<dbReference type="InterPro" id="IPR029033">
    <property type="entry name" value="His_PPase_superfam"/>
</dbReference>
<proteinExistence type="predicted"/>
<name>A0A813DRQ6_POLGL</name>
<dbReference type="PANTHER" id="PTHR16469">
    <property type="entry name" value="UBIQUITIN-ASSOCIATED AND SH3 DOMAIN-CONTAINING BA-RELATED"/>
    <property type="match status" value="1"/>
</dbReference>
<dbReference type="CDD" id="cd07067">
    <property type="entry name" value="HP_PGM_like"/>
    <property type="match status" value="1"/>
</dbReference>
<dbReference type="Gene3D" id="3.40.50.1240">
    <property type="entry name" value="Phosphoglycerate mutase-like"/>
    <property type="match status" value="1"/>
</dbReference>